<dbReference type="SUPFAM" id="SSF81383">
    <property type="entry name" value="F-box domain"/>
    <property type="match status" value="1"/>
</dbReference>
<feature type="domain" description="F-box" evidence="1">
    <location>
        <begin position="7"/>
        <end position="54"/>
    </location>
</feature>
<dbReference type="Pfam" id="PF00646">
    <property type="entry name" value="F-box"/>
    <property type="match status" value="1"/>
</dbReference>
<dbReference type="InterPro" id="IPR001810">
    <property type="entry name" value="F-box_dom"/>
</dbReference>
<dbReference type="Proteomes" id="UP001642260">
    <property type="component" value="Unassembled WGS sequence"/>
</dbReference>
<gene>
    <name evidence="2" type="ORF">ERUC_LOCUS15128</name>
</gene>
<accession>A0ABC8JTN1</accession>
<dbReference type="InterPro" id="IPR050796">
    <property type="entry name" value="SCF_F-box_component"/>
</dbReference>
<proteinExistence type="predicted"/>
<dbReference type="InterPro" id="IPR036047">
    <property type="entry name" value="F-box-like_dom_sf"/>
</dbReference>
<dbReference type="PANTHER" id="PTHR31672">
    <property type="entry name" value="BNACNNG10540D PROTEIN"/>
    <property type="match status" value="1"/>
</dbReference>
<dbReference type="NCBIfam" id="TIGR01640">
    <property type="entry name" value="F_box_assoc_1"/>
    <property type="match status" value="1"/>
</dbReference>
<evidence type="ECO:0000313" key="3">
    <source>
        <dbReference type="Proteomes" id="UP001642260"/>
    </source>
</evidence>
<organism evidence="2 3">
    <name type="scientific">Eruca vesicaria subsp. sativa</name>
    <name type="common">Garden rocket</name>
    <name type="synonym">Eruca sativa</name>
    <dbReference type="NCBI Taxonomy" id="29727"/>
    <lineage>
        <taxon>Eukaryota</taxon>
        <taxon>Viridiplantae</taxon>
        <taxon>Streptophyta</taxon>
        <taxon>Embryophyta</taxon>
        <taxon>Tracheophyta</taxon>
        <taxon>Spermatophyta</taxon>
        <taxon>Magnoliopsida</taxon>
        <taxon>eudicotyledons</taxon>
        <taxon>Gunneridae</taxon>
        <taxon>Pentapetalae</taxon>
        <taxon>rosids</taxon>
        <taxon>malvids</taxon>
        <taxon>Brassicales</taxon>
        <taxon>Brassicaceae</taxon>
        <taxon>Brassiceae</taxon>
        <taxon>Eruca</taxon>
    </lineage>
</organism>
<reference evidence="2 3" key="1">
    <citation type="submission" date="2022-03" db="EMBL/GenBank/DDBJ databases">
        <authorList>
            <person name="Macdonald S."/>
            <person name="Ahmed S."/>
            <person name="Newling K."/>
        </authorList>
    </citation>
    <scope>NUCLEOTIDE SEQUENCE [LARGE SCALE GENOMIC DNA]</scope>
</reference>
<evidence type="ECO:0000259" key="1">
    <source>
        <dbReference type="PROSITE" id="PS50181"/>
    </source>
</evidence>
<name>A0ABC8JTN1_ERUVS</name>
<evidence type="ECO:0000313" key="2">
    <source>
        <dbReference type="EMBL" id="CAH8339417.1"/>
    </source>
</evidence>
<dbReference type="PANTHER" id="PTHR31672:SF10">
    <property type="entry name" value="F-BOX DOMAIN-CONTAINING PROTEIN"/>
    <property type="match status" value="1"/>
</dbReference>
<comment type="caution">
    <text evidence="2">The sequence shown here is derived from an EMBL/GenBank/DDBJ whole genome shotgun (WGS) entry which is preliminary data.</text>
</comment>
<keyword evidence="3" id="KW-1185">Reference proteome</keyword>
<dbReference type="InterPro" id="IPR017451">
    <property type="entry name" value="F-box-assoc_interact_dom"/>
</dbReference>
<dbReference type="InterPro" id="IPR006527">
    <property type="entry name" value="F-box-assoc_dom_typ1"/>
</dbReference>
<dbReference type="Pfam" id="PF07734">
    <property type="entry name" value="FBA_1"/>
    <property type="match status" value="1"/>
</dbReference>
<dbReference type="AlphaFoldDB" id="A0ABC8JTN1"/>
<protein>
    <recommendedName>
        <fullName evidence="1">F-box domain-containing protein</fullName>
    </recommendedName>
</protein>
<sequence length="315" mass="36491">MASSKHSSSLSSLNPELLEEIFRRAQAETLIRLKPTCMQFNSLISNIRFIYDHFDHSSERFIRTNDTTVRIMDPVTETRSDTPIPDEFQEPNRVQPILHCDGLILCIRRDHWQINQPRRPQIAIWNPLLRRVKWINPSQCLSPNSVYGFGYKSREEGYKILRFSNSWFKVLEGETQVEVYELENSSWRTLDHVEVDVRVDSKGVAVMGNMYWLAENKSSILGFSFTSETFKDVCSCPAFYFGDSRYLSCFREDRLSLCEGAEGEGVTFSTYGIIYEVEEGGLKNQTETETERIYGRVWYPIFCGHVYAPSLVPLP</sequence>
<dbReference type="PROSITE" id="PS50181">
    <property type="entry name" value="FBOX"/>
    <property type="match status" value="1"/>
</dbReference>
<dbReference type="EMBL" id="CAKOAT010141820">
    <property type="protein sequence ID" value="CAH8339417.1"/>
    <property type="molecule type" value="Genomic_DNA"/>
</dbReference>